<comment type="caution">
    <text evidence="1">The sequence shown here is derived from an EMBL/GenBank/DDBJ whole genome shotgun (WGS) entry which is preliminary data.</text>
</comment>
<dbReference type="Proteomes" id="UP001281147">
    <property type="component" value="Unassembled WGS sequence"/>
</dbReference>
<sequence>MPIRDQQHKISRQSPGDGNLEPSWRAAKDDAETLRQLLQVHGQKLLKAAARNAGPDEIAITLDAALEVEPKAEQIVLEHSALAGNAALFRWMLQHRMPEPDLSTMLRLYAVKGGVKIWKVLLEYNHKCINWGIGEHGDALGQAVLKRDARLVQFLLDEGSDVNESNFVGMPVLPAAKAMGASPEILDLLASHGAPE</sequence>
<proteinExistence type="predicted"/>
<protein>
    <submittedName>
        <fullName evidence="1">Uncharacterized protein</fullName>
    </submittedName>
</protein>
<dbReference type="EMBL" id="JAUTXU010000067">
    <property type="protein sequence ID" value="KAK3712834.1"/>
    <property type="molecule type" value="Genomic_DNA"/>
</dbReference>
<organism evidence="1 2">
    <name type="scientific">Vermiconidia calcicola</name>
    <dbReference type="NCBI Taxonomy" id="1690605"/>
    <lineage>
        <taxon>Eukaryota</taxon>
        <taxon>Fungi</taxon>
        <taxon>Dikarya</taxon>
        <taxon>Ascomycota</taxon>
        <taxon>Pezizomycotina</taxon>
        <taxon>Dothideomycetes</taxon>
        <taxon>Dothideomycetidae</taxon>
        <taxon>Mycosphaerellales</taxon>
        <taxon>Extremaceae</taxon>
        <taxon>Vermiconidia</taxon>
    </lineage>
</organism>
<keyword evidence="2" id="KW-1185">Reference proteome</keyword>
<evidence type="ECO:0000313" key="2">
    <source>
        <dbReference type="Proteomes" id="UP001281147"/>
    </source>
</evidence>
<evidence type="ECO:0000313" key="1">
    <source>
        <dbReference type="EMBL" id="KAK3712834.1"/>
    </source>
</evidence>
<reference evidence="1" key="1">
    <citation type="submission" date="2023-07" db="EMBL/GenBank/DDBJ databases">
        <title>Black Yeasts Isolated from many extreme environments.</title>
        <authorList>
            <person name="Coleine C."/>
            <person name="Stajich J.E."/>
            <person name="Selbmann L."/>
        </authorList>
    </citation>
    <scope>NUCLEOTIDE SEQUENCE</scope>
    <source>
        <strain evidence="1">CCFEE 5714</strain>
    </source>
</reference>
<accession>A0ACC3N9D7</accession>
<gene>
    <name evidence="1" type="ORF">LTR37_008925</name>
</gene>
<name>A0ACC3N9D7_9PEZI</name>